<organism evidence="1 2">
    <name type="scientific">Plakobranchus ocellatus</name>
    <dbReference type="NCBI Taxonomy" id="259542"/>
    <lineage>
        <taxon>Eukaryota</taxon>
        <taxon>Metazoa</taxon>
        <taxon>Spiralia</taxon>
        <taxon>Lophotrochozoa</taxon>
        <taxon>Mollusca</taxon>
        <taxon>Gastropoda</taxon>
        <taxon>Heterobranchia</taxon>
        <taxon>Euthyneura</taxon>
        <taxon>Panpulmonata</taxon>
        <taxon>Sacoglossa</taxon>
        <taxon>Placobranchoidea</taxon>
        <taxon>Plakobranchidae</taxon>
        <taxon>Plakobranchus</taxon>
    </lineage>
</organism>
<accession>A0AAV4CUZ2</accession>
<dbReference type="AlphaFoldDB" id="A0AAV4CUZ2"/>
<protein>
    <submittedName>
        <fullName evidence="1">Uncharacterized protein</fullName>
    </submittedName>
</protein>
<gene>
    <name evidence="1" type="ORF">PoB_006223300</name>
</gene>
<sequence>MKLYKLSINSRSILPGHNFLINGKKNRSSLKWGVGSTVDSESTLRSAGTLVLQAQAPPPASCPDGGSESLRSPSYGLAIHTQTHAHKQFALKPVLLYEMRNQTITSYVQEEDVQNCGTSSC</sequence>
<name>A0AAV4CUZ2_9GAST</name>
<proteinExistence type="predicted"/>
<evidence type="ECO:0000313" key="1">
    <source>
        <dbReference type="EMBL" id="GFO35728.1"/>
    </source>
</evidence>
<comment type="caution">
    <text evidence="1">The sequence shown here is derived from an EMBL/GenBank/DDBJ whole genome shotgun (WGS) entry which is preliminary data.</text>
</comment>
<dbReference type="Proteomes" id="UP000735302">
    <property type="component" value="Unassembled WGS sequence"/>
</dbReference>
<reference evidence="1 2" key="1">
    <citation type="journal article" date="2021" name="Elife">
        <title>Chloroplast acquisition without the gene transfer in kleptoplastic sea slugs, Plakobranchus ocellatus.</title>
        <authorList>
            <person name="Maeda T."/>
            <person name="Takahashi S."/>
            <person name="Yoshida T."/>
            <person name="Shimamura S."/>
            <person name="Takaki Y."/>
            <person name="Nagai Y."/>
            <person name="Toyoda A."/>
            <person name="Suzuki Y."/>
            <person name="Arimoto A."/>
            <person name="Ishii H."/>
            <person name="Satoh N."/>
            <person name="Nishiyama T."/>
            <person name="Hasebe M."/>
            <person name="Maruyama T."/>
            <person name="Minagawa J."/>
            <person name="Obokata J."/>
            <person name="Shigenobu S."/>
        </authorList>
    </citation>
    <scope>NUCLEOTIDE SEQUENCE [LARGE SCALE GENOMIC DNA]</scope>
</reference>
<dbReference type="EMBL" id="BLXT01007004">
    <property type="protein sequence ID" value="GFO35728.1"/>
    <property type="molecule type" value="Genomic_DNA"/>
</dbReference>
<evidence type="ECO:0000313" key="2">
    <source>
        <dbReference type="Proteomes" id="UP000735302"/>
    </source>
</evidence>
<keyword evidence="2" id="KW-1185">Reference proteome</keyword>